<name>A0ACC0DLD2_9PEZI</name>
<evidence type="ECO:0000313" key="2">
    <source>
        <dbReference type="Proteomes" id="UP001497680"/>
    </source>
</evidence>
<organism evidence="1 2">
    <name type="scientific">Hypoxylon rubiginosum</name>
    <dbReference type="NCBI Taxonomy" id="110542"/>
    <lineage>
        <taxon>Eukaryota</taxon>
        <taxon>Fungi</taxon>
        <taxon>Dikarya</taxon>
        <taxon>Ascomycota</taxon>
        <taxon>Pezizomycotina</taxon>
        <taxon>Sordariomycetes</taxon>
        <taxon>Xylariomycetidae</taxon>
        <taxon>Xylariales</taxon>
        <taxon>Hypoxylaceae</taxon>
        <taxon>Hypoxylon</taxon>
    </lineage>
</organism>
<sequence length="626" mass="71038">MPGERIAIDGLWRCLCPSVDVVTLSRLTSHSHRLRQRLIPPFGHNVRAHETRGRREYRRIAATTSTNQTHPDRDEFERARIEYLKRLAKRSPWIPGTLFEGIDSFATKLDRIPTKTIYAALKELPRAQGTYHSVVKLVEYLVKERQENPNAILYESLIRANVDKNHGSAEVAGQLLKEMERSGIPLTPQIYQALLEVTAIHPDYALRNTVLYEMKNRWYTPTVDDSVNIIIGLLRDNQYELALEKLEELHRDPVSVPSWLYDIFLYTFGELGFHEETLSILQHRFKVANIASEPLSLNTWQFLLDVFSRDAFYNGIKYIWNHSVSPGYLNPPDGIVMNVLNTASGHADAALAVSAIQTLSSRGKKLELHHFEALIDIHAQQNDLLKAFTILCIMEKADLHPDLSSTRSIFRSLNQSAAETEAALNFLHELRLDYKVPPAAFNVVLEAVAVHRPFKAALDLYRSVRQICVDGPDIETYHVLLSHCTLKKSMNFLFAEMEAFSIEPTLVTYDHLIRISTMQDDYKPAFQFLNKMRSSKAASLTSDPWPSRGSALALIKRCIEAEDMRVQELIEGCRKRGMSIDVEVQQLLEAFQKRKELVEPASGDVAAASPPENDQGQKLTAVSGWA</sequence>
<comment type="caution">
    <text evidence="1">The sequence shown here is derived from an EMBL/GenBank/DDBJ whole genome shotgun (WGS) entry which is preliminary data.</text>
</comment>
<dbReference type="EMBL" id="MU394280">
    <property type="protein sequence ID" value="KAI6093645.1"/>
    <property type="molecule type" value="Genomic_DNA"/>
</dbReference>
<accession>A0ACC0DLD2</accession>
<gene>
    <name evidence="1" type="ORF">F4821DRAFT_221073</name>
</gene>
<keyword evidence="2" id="KW-1185">Reference proteome</keyword>
<dbReference type="Proteomes" id="UP001497680">
    <property type="component" value="Unassembled WGS sequence"/>
</dbReference>
<reference evidence="1 2" key="1">
    <citation type="journal article" date="2022" name="New Phytol.">
        <title>Ecological generalism drives hyperdiversity of secondary metabolite gene clusters in xylarialean endophytes.</title>
        <authorList>
            <person name="Franco M.E.E."/>
            <person name="Wisecaver J.H."/>
            <person name="Arnold A.E."/>
            <person name="Ju Y.M."/>
            <person name="Slot J.C."/>
            <person name="Ahrendt S."/>
            <person name="Moore L.P."/>
            <person name="Eastman K.E."/>
            <person name="Scott K."/>
            <person name="Konkel Z."/>
            <person name="Mondo S.J."/>
            <person name="Kuo A."/>
            <person name="Hayes R.D."/>
            <person name="Haridas S."/>
            <person name="Andreopoulos B."/>
            <person name="Riley R."/>
            <person name="LaButti K."/>
            <person name="Pangilinan J."/>
            <person name="Lipzen A."/>
            <person name="Amirebrahimi M."/>
            <person name="Yan J."/>
            <person name="Adam C."/>
            <person name="Keymanesh K."/>
            <person name="Ng V."/>
            <person name="Louie K."/>
            <person name="Northen T."/>
            <person name="Drula E."/>
            <person name="Henrissat B."/>
            <person name="Hsieh H.M."/>
            <person name="Youens-Clark K."/>
            <person name="Lutzoni F."/>
            <person name="Miadlikowska J."/>
            <person name="Eastwood D.C."/>
            <person name="Hamelin R.C."/>
            <person name="Grigoriev I.V."/>
            <person name="U'Ren J.M."/>
        </authorList>
    </citation>
    <scope>NUCLEOTIDE SEQUENCE [LARGE SCALE GENOMIC DNA]</scope>
    <source>
        <strain evidence="1 2">ER1909</strain>
    </source>
</reference>
<protein>
    <submittedName>
        <fullName evidence="1">Uncharacterized protein</fullName>
    </submittedName>
</protein>
<proteinExistence type="predicted"/>
<evidence type="ECO:0000313" key="1">
    <source>
        <dbReference type="EMBL" id="KAI6093645.1"/>
    </source>
</evidence>